<reference evidence="1 2" key="1">
    <citation type="journal article" date="2016" name="PLoS Pathog.">
        <title>Biosynthesis of antibiotic leucinostatins in bio-control fungus Purpureocillium lilacinum and their inhibition on phytophthora revealed by genome mining.</title>
        <authorList>
            <person name="Wang G."/>
            <person name="Liu Z."/>
            <person name="Lin R."/>
            <person name="Li E."/>
            <person name="Mao Z."/>
            <person name="Ling J."/>
            <person name="Yang Y."/>
            <person name="Yin W.B."/>
            <person name="Xie B."/>
        </authorList>
    </citation>
    <scope>NUCLEOTIDE SEQUENCE [LARGE SCALE GENOMIC DNA]</scope>
    <source>
        <strain evidence="1">170</strain>
    </source>
</reference>
<accession>A0A219AS61</accession>
<protein>
    <submittedName>
        <fullName evidence="1">Uncharacterized protein</fullName>
    </submittedName>
</protein>
<evidence type="ECO:0000313" key="1">
    <source>
        <dbReference type="EMBL" id="OWT43600.1"/>
    </source>
</evidence>
<gene>
    <name evidence="1" type="ORF">VFPPC_18673</name>
</gene>
<dbReference type="GeneID" id="33937371"/>
<dbReference type="AlphaFoldDB" id="A0A219AS61"/>
<dbReference type="Proteomes" id="UP000078397">
    <property type="component" value="Unassembled WGS sequence"/>
</dbReference>
<comment type="caution">
    <text evidence="1">The sequence shown here is derived from an EMBL/GenBank/DDBJ whole genome shotgun (WGS) entry which is preliminary data.</text>
</comment>
<name>A0A219AS61_METCM</name>
<organism evidence="1 2">
    <name type="scientific">Pochonia chlamydosporia 170</name>
    <dbReference type="NCBI Taxonomy" id="1380566"/>
    <lineage>
        <taxon>Eukaryota</taxon>
        <taxon>Fungi</taxon>
        <taxon>Dikarya</taxon>
        <taxon>Ascomycota</taxon>
        <taxon>Pezizomycotina</taxon>
        <taxon>Sordariomycetes</taxon>
        <taxon>Hypocreomycetidae</taxon>
        <taxon>Hypocreales</taxon>
        <taxon>Clavicipitaceae</taxon>
        <taxon>Pochonia</taxon>
    </lineage>
</organism>
<proteinExistence type="predicted"/>
<evidence type="ECO:0000313" key="2">
    <source>
        <dbReference type="Proteomes" id="UP000078397"/>
    </source>
</evidence>
<sequence length="124" mass="14051">MRQPGPTVTNIESNRAYHTNPDMGTAWRINMTVGSILKPTHPLMTDGRLGEIVQVIIDKVAKAAKPTRRQIARVWLSISCGKYRKREGAAKTMIKSNESNNIRHRQFNPFDRHHCSEEICAAIN</sequence>
<dbReference type="RefSeq" id="XP_022286006.1">
    <property type="nucleotide sequence ID" value="XM_022430250.1"/>
</dbReference>
<keyword evidence="2" id="KW-1185">Reference proteome</keyword>
<dbReference type="EMBL" id="LSBJ02000001">
    <property type="protein sequence ID" value="OWT43600.1"/>
    <property type="molecule type" value="Genomic_DNA"/>
</dbReference>
<dbReference type="KEGG" id="pchm:VFPPC_18673"/>